<dbReference type="SMART" id="SM00202">
    <property type="entry name" value="SR"/>
    <property type="match status" value="1"/>
</dbReference>
<keyword evidence="2" id="KW-0964">Secreted</keyword>
<dbReference type="InterPro" id="IPR036772">
    <property type="entry name" value="SRCR-like_dom_sf"/>
</dbReference>
<dbReference type="GO" id="GO:0005615">
    <property type="term" value="C:extracellular space"/>
    <property type="evidence" value="ECO:0007669"/>
    <property type="project" value="TreeGrafter"/>
</dbReference>
<evidence type="ECO:0000256" key="2">
    <source>
        <dbReference type="ARBA" id="ARBA00022525"/>
    </source>
</evidence>
<keyword evidence="8" id="KW-1133">Transmembrane helix</keyword>
<evidence type="ECO:0000256" key="8">
    <source>
        <dbReference type="SAM" id="Phobius"/>
    </source>
</evidence>
<reference evidence="10" key="2">
    <citation type="submission" date="2025-09" db="UniProtKB">
        <authorList>
            <consortium name="Ensembl"/>
        </authorList>
    </citation>
    <scope>IDENTIFICATION</scope>
</reference>
<dbReference type="FunFam" id="3.10.250.10:FF:000009">
    <property type="entry name" value="WC1"/>
    <property type="match status" value="1"/>
</dbReference>
<evidence type="ECO:0000313" key="11">
    <source>
        <dbReference type="Proteomes" id="UP000694407"/>
    </source>
</evidence>
<feature type="domain" description="SRCR" evidence="9">
    <location>
        <begin position="30"/>
        <end position="111"/>
    </location>
</feature>
<dbReference type="Proteomes" id="UP000694407">
    <property type="component" value="Unplaced"/>
</dbReference>
<accession>A0A8C5ZED7</accession>
<dbReference type="PROSITE" id="PS00420">
    <property type="entry name" value="SRCR_1"/>
    <property type="match status" value="1"/>
</dbReference>
<keyword evidence="3" id="KW-0732">Signal</keyword>
<keyword evidence="11" id="KW-1185">Reference proteome</keyword>
<dbReference type="PROSITE" id="PS50287">
    <property type="entry name" value="SRCR_2"/>
    <property type="match status" value="1"/>
</dbReference>
<evidence type="ECO:0000256" key="3">
    <source>
        <dbReference type="ARBA" id="ARBA00022729"/>
    </source>
</evidence>
<protein>
    <recommendedName>
        <fullName evidence="9">SRCR domain-containing protein</fullName>
    </recommendedName>
</protein>
<dbReference type="GO" id="GO:0031638">
    <property type="term" value="P:zymogen activation"/>
    <property type="evidence" value="ECO:0007669"/>
    <property type="project" value="TreeGrafter"/>
</dbReference>
<sequence length="137" mass="15018">LTLPPRIHIQLPPSIGWYMLLFVFSPIGFLRLVDGGSHCAGRVEILQQGSWGSICDDSWDLSDAHVVCRQLGCGVALEATISAHFGEGSGPIWLDELNCTGQEAHTELGLCGLSTGDSRLQQLELWEFSFSYLFPLL</sequence>
<proteinExistence type="predicted"/>
<evidence type="ECO:0000256" key="5">
    <source>
        <dbReference type="ARBA" id="ARBA00023157"/>
    </source>
</evidence>
<dbReference type="PANTHER" id="PTHR48071">
    <property type="entry name" value="SRCR DOMAIN-CONTAINING PROTEIN"/>
    <property type="match status" value="1"/>
</dbReference>
<reference evidence="10" key="1">
    <citation type="submission" date="2025-08" db="UniProtKB">
        <authorList>
            <consortium name="Ensembl"/>
        </authorList>
    </citation>
    <scope>IDENTIFICATION</scope>
</reference>
<feature type="transmembrane region" description="Helical" evidence="8">
    <location>
        <begin position="15"/>
        <end position="33"/>
    </location>
</feature>
<evidence type="ECO:0000259" key="9">
    <source>
        <dbReference type="PROSITE" id="PS50287"/>
    </source>
</evidence>
<dbReference type="InterPro" id="IPR001190">
    <property type="entry name" value="SRCR"/>
</dbReference>
<evidence type="ECO:0000256" key="1">
    <source>
        <dbReference type="ARBA" id="ARBA00004613"/>
    </source>
</evidence>
<dbReference type="Pfam" id="PF00530">
    <property type="entry name" value="SRCR"/>
    <property type="match status" value="1"/>
</dbReference>
<dbReference type="GO" id="GO:0005886">
    <property type="term" value="C:plasma membrane"/>
    <property type="evidence" value="ECO:0007669"/>
    <property type="project" value="TreeGrafter"/>
</dbReference>
<evidence type="ECO:0000313" key="10">
    <source>
        <dbReference type="Ensembl" id="ENSMMMP00000013651.1"/>
    </source>
</evidence>
<dbReference type="GeneTree" id="ENSGT00940000157963"/>
<keyword evidence="8" id="KW-0812">Transmembrane</keyword>
<evidence type="ECO:0000256" key="6">
    <source>
        <dbReference type="ARBA" id="ARBA00023180"/>
    </source>
</evidence>
<evidence type="ECO:0000256" key="4">
    <source>
        <dbReference type="ARBA" id="ARBA00022737"/>
    </source>
</evidence>
<dbReference type="PRINTS" id="PR00258">
    <property type="entry name" value="SPERACTRCPTR"/>
</dbReference>
<keyword evidence="8" id="KW-0472">Membrane</keyword>
<keyword evidence="5" id="KW-1015">Disulfide bond</keyword>
<keyword evidence="6" id="KW-0325">Glycoprotein</keyword>
<dbReference type="AlphaFoldDB" id="A0A8C5ZED7"/>
<dbReference type="Ensembl" id="ENSMMMT00000015579.1">
    <property type="protein sequence ID" value="ENSMMMP00000013651.1"/>
    <property type="gene ID" value="ENSMMMG00000012083.1"/>
</dbReference>
<keyword evidence="4" id="KW-0677">Repeat</keyword>
<comment type="caution">
    <text evidence="7">Lacks conserved residue(s) required for the propagation of feature annotation.</text>
</comment>
<dbReference type="SUPFAM" id="SSF56487">
    <property type="entry name" value="SRCR-like"/>
    <property type="match status" value="1"/>
</dbReference>
<dbReference type="Gene3D" id="3.10.250.10">
    <property type="entry name" value="SRCR-like domain"/>
    <property type="match status" value="1"/>
</dbReference>
<dbReference type="GO" id="GO:0004252">
    <property type="term" value="F:serine-type endopeptidase activity"/>
    <property type="evidence" value="ECO:0007669"/>
    <property type="project" value="TreeGrafter"/>
</dbReference>
<dbReference type="PANTHER" id="PTHR48071:SF15">
    <property type="entry name" value="SRCR DOMAIN-CONTAINING PROTEIN"/>
    <property type="match status" value="1"/>
</dbReference>
<organism evidence="10 11">
    <name type="scientific">Marmota marmota marmota</name>
    <name type="common">Alpine marmot</name>
    <dbReference type="NCBI Taxonomy" id="9994"/>
    <lineage>
        <taxon>Eukaryota</taxon>
        <taxon>Metazoa</taxon>
        <taxon>Chordata</taxon>
        <taxon>Craniata</taxon>
        <taxon>Vertebrata</taxon>
        <taxon>Euteleostomi</taxon>
        <taxon>Mammalia</taxon>
        <taxon>Eutheria</taxon>
        <taxon>Euarchontoglires</taxon>
        <taxon>Glires</taxon>
        <taxon>Rodentia</taxon>
        <taxon>Sciuromorpha</taxon>
        <taxon>Sciuridae</taxon>
        <taxon>Xerinae</taxon>
        <taxon>Marmotini</taxon>
        <taxon>Marmota</taxon>
    </lineage>
</organism>
<evidence type="ECO:0000256" key="7">
    <source>
        <dbReference type="PROSITE-ProRule" id="PRU00196"/>
    </source>
</evidence>
<name>A0A8C5ZED7_MARMA</name>
<comment type="subcellular location">
    <subcellularLocation>
        <location evidence="1">Secreted</location>
    </subcellularLocation>
</comment>